<dbReference type="EMBL" id="CP040818">
    <property type="protein sequence ID" value="QDL90808.1"/>
    <property type="molecule type" value="Genomic_DNA"/>
</dbReference>
<keyword evidence="1" id="KW-0732">Signal</keyword>
<evidence type="ECO:0000313" key="4">
    <source>
        <dbReference type="Proteomes" id="UP000305888"/>
    </source>
</evidence>
<dbReference type="SUPFAM" id="SSF53955">
    <property type="entry name" value="Lysozyme-like"/>
    <property type="match status" value="1"/>
</dbReference>
<evidence type="ECO:0000313" key="3">
    <source>
        <dbReference type="EMBL" id="QDL90808.1"/>
    </source>
</evidence>
<protein>
    <recommendedName>
        <fullName evidence="2">Transglycosylase SLT domain-containing protein</fullName>
    </recommendedName>
</protein>
<organism evidence="3 4">
    <name type="scientific">Paroceanicella profunda</name>
    <dbReference type="NCBI Taxonomy" id="2579971"/>
    <lineage>
        <taxon>Bacteria</taxon>
        <taxon>Pseudomonadati</taxon>
        <taxon>Pseudomonadota</taxon>
        <taxon>Alphaproteobacteria</taxon>
        <taxon>Rhodobacterales</taxon>
        <taxon>Paracoccaceae</taxon>
        <taxon>Paroceanicella</taxon>
    </lineage>
</organism>
<dbReference type="KEGG" id="ppru:FDP22_02790"/>
<dbReference type="InterPro" id="IPR023346">
    <property type="entry name" value="Lysozyme-like_dom_sf"/>
</dbReference>
<feature type="signal peptide" evidence="1">
    <location>
        <begin position="1"/>
        <end position="31"/>
    </location>
</feature>
<dbReference type="PROSITE" id="PS51257">
    <property type="entry name" value="PROKAR_LIPOPROTEIN"/>
    <property type="match status" value="1"/>
</dbReference>
<dbReference type="Gene3D" id="1.10.530.10">
    <property type="match status" value="1"/>
</dbReference>
<dbReference type="InterPro" id="IPR045795">
    <property type="entry name" value="SLT_4"/>
</dbReference>
<feature type="domain" description="Transglycosylase SLT" evidence="2">
    <location>
        <begin position="14"/>
        <end position="198"/>
    </location>
</feature>
<reference evidence="3 4" key="1">
    <citation type="submission" date="2019-06" db="EMBL/GenBank/DDBJ databases">
        <title>Genome sequence of Rhodobacteraceae bacterium D4M1.</title>
        <authorList>
            <person name="Cao J."/>
        </authorList>
    </citation>
    <scope>NUCLEOTIDE SEQUENCE [LARGE SCALE GENOMIC DNA]</scope>
    <source>
        <strain evidence="3 4">D4M1</strain>
    </source>
</reference>
<sequence>MLRQFGRPGIRRILFLLVALALGSCSSTSRPGVSNTEDACVIIREQPDWYQAAKRTQQRWGTPPEVLFAIIWRESSFRADARTPRTYFLGVPTGRVSSAYGYAQAIDGTWDWYRESTGNSWADRDDFRDAADFVGWYTNRSTKVIGLSPSDAYSHYLAYHEGHAGFQRGRWRDKKWLRDVAAQVNGQAARYRSQLARCGG</sequence>
<dbReference type="OrthoDB" id="9789144at2"/>
<feature type="chain" id="PRO_5023076221" description="Transglycosylase SLT domain-containing protein" evidence="1">
    <location>
        <begin position="32"/>
        <end position="200"/>
    </location>
</feature>
<accession>A0A5B8FGF6</accession>
<dbReference type="AlphaFoldDB" id="A0A5B8FGF6"/>
<dbReference type="Proteomes" id="UP000305888">
    <property type="component" value="Chromosome"/>
</dbReference>
<dbReference type="Pfam" id="PF19489">
    <property type="entry name" value="SLT_4"/>
    <property type="match status" value="1"/>
</dbReference>
<gene>
    <name evidence="3" type="ORF">FDP22_02790</name>
</gene>
<name>A0A5B8FGF6_9RHOB</name>
<proteinExistence type="predicted"/>
<evidence type="ECO:0000256" key="1">
    <source>
        <dbReference type="SAM" id="SignalP"/>
    </source>
</evidence>
<keyword evidence="4" id="KW-1185">Reference proteome</keyword>
<evidence type="ECO:0000259" key="2">
    <source>
        <dbReference type="Pfam" id="PF19489"/>
    </source>
</evidence>